<protein>
    <submittedName>
        <fullName evidence="1">Uncharacterized protein</fullName>
    </submittedName>
</protein>
<organism evidence="1 2">
    <name type="scientific">Sulfurospirillum tamanense</name>
    <dbReference type="NCBI Taxonomy" id="2813362"/>
    <lineage>
        <taxon>Bacteria</taxon>
        <taxon>Pseudomonadati</taxon>
        <taxon>Campylobacterota</taxon>
        <taxon>Epsilonproteobacteria</taxon>
        <taxon>Campylobacterales</taxon>
        <taxon>Sulfurospirillaceae</taxon>
        <taxon>Sulfurospirillum</taxon>
    </lineage>
</organism>
<proteinExistence type="predicted"/>
<reference evidence="1 2" key="3">
    <citation type="submission" date="2021-02" db="EMBL/GenBank/DDBJ databases">
        <authorList>
            <person name="Merkel A.Y."/>
        </authorList>
    </citation>
    <scope>NUCLEOTIDE SEQUENCE [LARGE SCALE GENOMIC DNA]</scope>
    <source>
        <strain evidence="1 2">T05b</strain>
    </source>
</reference>
<sequence>MSKIRTHKKRLIEEMLKRNDVTCATVTHIANANQYFCALEKEGIVKSQWGMLGDSKVKFRFICSDKVELVKKRYGIEIVHKKSNYHSTTKKQLFEA</sequence>
<reference evidence="1 2" key="2">
    <citation type="submission" date="2021-02" db="EMBL/GenBank/DDBJ databases">
        <title>Sulfurospirillum tamanensis sp. nov.</title>
        <authorList>
            <person name="Frolova A."/>
            <person name="Merkel A."/>
            <person name="Slobodkin A."/>
        </authorList>
    </citation>
    <scope>NUCLEOTIDE SEQUENCE [LARGE SCALE GENOMIC DNA]</scope>
    <source>
        <strain evidence="1 2">T05b</strain>
    </source>
</reference>
<name>A0ABS2WNP2_9BACT</name>
<accession>A0ABS2WNP2</accession>
<reference evidence="2" key="1">
    <citation type="submission" date="2021-02" db="EMBL/GenBank/DDBJ databases">
        <title>Sulfurospirillum tamanensis sp. nov.</title>
        <authorList>
            <person name="Merkel A.Y."/>
        </authorList>
    </citation>
    <scope>NUCLEOTIDE SEQUENCE [LARGE SCALE GENOMIC DNA]</scope>
    <source>
        <strain evidence="2">T05b</strain>
    </source>
</reference>
<gene>
    <name evidence="1" type="ORF">JWV37_00115</name>
</gene>
<evidence type="ECO:0000313" key="1">
    <source>
        <dbReference type="EMBL" id="MBN2963170.1"/>
    </source>
</evidence>
<dbReference type="Proteomes" id="UP000703590">
    <property type="component" value="Unassembled WGS sequence"/>
</dbReference>
<dbReference type="RefSeq" id="WP_205457613.1">
    <property type="nucleotide sequence ID" value="NZ_JAFHKK010000001.1"/>
</dbReference>
<dbReference type="EMBL" id="JAFHKK010000001">
    <property type="protein sequence ID" value="MBN2963170.1"/>
    <property type="molecule type" value="Genomic_DNA"/>
</dbReference>
<keyword evidence="2" id="KW-1185">Reference proteome</keyword>
<evidence type="ECO:0000313" key="2">
    <source>
        <dbReference type="Proteomes" id="UP000703590"/>
    </source>
</evidence>
<comment type="caution">
    <text evidence="1">The sequence shown here is derived from an EMBL/GenBank/DDBJ whole genome shotgun (WGS) entry which is preliminary data.</text>
</comment>